<reference evidence="2" key="1">
    <citation type="journal article" date="2021" name="Nat. Commun.">
        <title>Genetic determinants of endophytism in the Arabidopsis root mycobiome.</title>
        <authorList>
            <person name="Mesny F."/>
            <person name="Miyauchi S."/>
            <person name="Thiergart T."/>
            <person name="Pickel B."/>
            <person name="Atanasova L."/>
            <person name="Karlsson M."/>
            <person name="Huettel B."/>
            <person name="Barry K.W."/>
            <person name="Haridas S."/>
            <person name="Chen C."/>
            <person name="Bauer D."/>
            <person name="Andreopoulos W."/>
            <person name="Pangilinan J."/>
            <person name="LaButti K."/>
            <person name="Riley R."/>
            <person name="Lipzen A."/>
            <person name="Clum A."/>
            <person name="Drula E."/>
            <person name="Henrissat B."/>
            <person name="Kohler A."/>
            <person name="Grigoriev I.V."/>
            <person name="Martin F.M."/>
            <person name="Hacquard S."/>
        </authorList>
    </citation>
    <scope>NUCLEOTIDE SEQUENCE</scope>
    <source>
        <strain evidence="2">MPI-CAGE-CH-0243</strain>
    </source>
</reference>
<gene>
    <name evidence="2" type="ORF">B0J11DRAFT_160783</name>
</gene>
<comment type="caution">
    <text evidence="2">The sequence shown here is derived from an EMBL/GenBank/DDBJ whole genome shotgun (WGS) entry which is preliminary data.</text>
</comment>
<accession>A0A9P9EDI0</accession>
<organism evidence="2 3">
    <name type="scientific">Dendryphion nanum</name>
    <dbReference type="NCBI Taxonomy" id="256645"/>
    <lineage>
        <taxon>Eukaryota</taxon>
        <taxon>Fungi</taxon>
        <taxon>Dikarya</taxon>
        <taxon>Ascomycota</taxon>
        <taxon>Pezizomycotina</taxon>
        <taxon>Dothideomycetes</taxon>
        <taxon>Pleosporomycetidae</taxon>
        <taxon>Pleosporales</taxon>
        <taxon>Torulaceae</taxon>
        <taxon>Dendryphion</taxon>
    </lineage>
</organism>
<feature type="region of interest" description="Disordered" evidence="1">
    <location>
        <begin position="641"/>
        <end position="685"/>
    </location>
</feature>
<feature type="compositionally biased region" description="Low complexity" evidence="1">
    <location>
        <begin position="719"/>
        <end position="740"/>
    </location>
</feature>
<feature type="compositionally biased region" description="Basic and acidic residues" evidence="1">
    <location>
        <begin position="1"/>
        <end position="20"/>
    </location>
</feature>
<evidence type="ECO:0000256" key="1">
    <source>
        <dbReference type="SAM" id="MobiDB-lite"/>
    </source>
</evidence>
<evidence type="ECO:0000313" key="3">
    <source>
        <dbReference type="Proteomes" id="UP000700596"/>
    </source>
</evidence>
<dbReference type="OrthoDB" id="3903581at2759"/>
<dbReference type="Proteomes" id="UP000700596">
    <property type="component" value="Unassembled WGS sequence"/>
</dbReference>
<sequence>MDRLSDSHEFAWDTDAREDASSTTSLTETVSQDDSGKQRDDSLSLFESIFTSYPPVLESLLAQIPTSSVLDLYHSSRHLRDFLRQYPLAWTTLSFRLPQPAVVVGTPGTETPDGRDRQSKAYSFDALLKQIIQPYGTRLTSLDLCNTAASGHGLSVYVLLPRAGTLQHLSVRGCKNVSIKYHIVPFLEPYTQKDFPWSRNDLALKSIYTYRCRHHRRRPYLPSSLIRRDSDSDPTHQLIEICHQLGIWTDTAWCPTPGGRCFRRKDYHAGRAGPQNMEVWVPFDRLWRSSNRIGSTSGDGKLGTTDGRLWEISETGQDGEPLGTENGQSKGEGKNVPAHLRKSHKTFIDEVNCAQCNEVILERCESCSVRMHCMGCRKTLCASCAFNRPIPRKKVKTRHFANLAFGPGSTLGSTMAQAAGSSASVDIQNRASKQQPTNRYWWAPGATRSPNLMNESANDDDSSDSEDGGNLNNGLPLPPLNREPPKLNMQWCCLEPIFSGGGGIAVLGTGLGGRGSDKIRAAPLPRIKEFEDPDFSNQLRPVDYIRELKNNGLYEYVLGEDVDILSYLKRDSLDLQAETCPRGLCSDCYRSFRWKISCRACKNPLCKEHDFRGLKIRKCGFRDMHIEREYVRTHNETPRLVIPEFNPMKSNGKAPEQTLNSLSSPSRTSLASVLPDPDPADGTTMSQSQILVTPMTNLAIDMSTSPSQRSNASTADPFSGSSSLPFIPVSSSRPRSFSASGVRSRNSGSWPNSPRAPVNSISNPLPLPCNPRHPVQWEGCGAYFCQSSRPVGDNRAPCPAVLKECTECAVLVCDACAMTNPLCTCSYCTVNFHCAFCARKTEIKALCRLEDELKAKQEAELRALERMEKEKEDRGKADNVAGAAYEFWTLMGEVMEELNDYVDDESPDMVLELPVPSPDSITVTTEFGVHEEPSNIITVTAAGPPILPEYMLAEEEDTFNQTTPTPPNNVTILPLALHLESSPQTEEFTEDMADDEGDDAIFDDDDLDVESALIDEFLDEGILNHTTITTHH</sequence>
<name>A0A9P9EDI0_9PLEO</name>
<feature type="compositionally biased region" description="Polar residues" evidence="1">
    <location>
        <begin position="701"/>
        <end position="716"/>
    </location>
</feature>
<feature type="region of interest" description="Disordered" evidence="1">
    <location>
        <begin position="313"/>
        <end position="336"/>
    </location>
</feature>
<feature type="region of interest" description="Disordered" evidence="1">
    <location>
        <begin position="1"/>
        <end position="39"/>
    </location>
</feature>
<dbReference type="AlphaFoldDB" id="A0A9P9EDI0"/>
<proteinExistence type="predicted"/>
<feature type="region of interest" description="Disordered" evidence="1">
    <location>
        <begin position="701"/>
        <end position="757"/>
    </location>
</feature>
<feature type="compositionally biased region" description="Polar residues" evidence="1">
    <location>
        <begin position="422"/>
        <end position="438"/>
    </location>
</feature>
<protein>
    <submittedName>
        <fullName evidence="2">Uncharacterized protein</fullName>
    </submittedName>
</protein>
<feature type="region of interest" description="Disordered" evidence="1">
    <location>
        <begin position="422"/>
        <end position="480"/>
    </location>
</feature>
<feature type="compositionally biased region" description="Low complexity" evidence="1">
    <location>
        <begin position="659"/>
        <end position="674"/>
    </location>
</feature>
<keyword evidence="3" id="KW-1185">Reference proteome</keyword>
<feature type="compositionally biased region" description="Polar residues" evidence="1">
    <location>
        <begin position="741"/>
        <end position="752"/>
    </location>
</feature>
<evidence type="ECO:0000313" key="2">
    <source>
        <dbReference type="EMBL" id="KAH7135488.1"/>
    </source>
</evidence>
<feature type="compositionally biased region" description="Polar residues" evidence="1">
    <location>
        <begin position="21"/>
        <end position="33"/>
    </location>
</feature>
<feature type="compositionally biased region" description="Acidic residues" evidence="1">
    <location>
        <begin position="457"/>
        <end position="467"/>
    </location>
</feature>
<dbReference type="EMBL" id="JAGMWT010000002">
    <property type="protein sequence ID" value="KAH7135488.1"/>
    <property type="molecule type" value="Genomic_DNA"/>
</dbReference>